<organism evidence="2">
    <name type="scientific">Arundo donax</name>
    <name type="common">Giant reed</name>
    <name type="synonym">Donax arundinaceus</name>
    <dbReference type="NCBI Taxonomy" id="35708"/>
    <lineage>
        <taxon>Eukaryota</taxon>
        <taxon>Viridiplantae</taxon>
        <taxon>Streptophyta</taxon>
        <taxon>Embryophyta</taxon>
        <taxon>Tracheophyta</taxon>
        <taxon>Spermatophyta</taxon>
        <taxon>Magnoliopsida</taxon>
        <taxon>Liliopsida</taxon>
        <taxon>Poales</taxon>
        <taxon>Poaceae</taxon>
        <taxon>PACMAD clade</taxon>
        <taxon>Arundinoideae</taxon>
        <taxon>Arundineae</taxon>
        <taxon>Arundo</taxon>
    </lineage>
</organism>
<proteinExistence type="predicted"/>
<keyword evidence="1" id="KW-0732">Signal</keyword>
<feature type="chain" id="PRO_5002047811" description="Secreted protein" evidence="1">
    <location>
        <begin position="22"/>
        <end position="64"/>
    </location>
</feature>
<reference evidence="2" key="2">
    <citation type="journal article" date="2015" name="Data Brief">
        <title>Shoot transcriptome of the giant reed, Arundo donax.</title>
        <authorList>
            <person name="Barrero R.A."/>
            <person name="Guerrero F.D."/>
            <person name="Moolhuijzen P."/>
            <person name="Goolsby J.A."/>
            <person name="Tidwell J."/>
            <person name="Bellgard S.E."/>
            <person name="Bellgard M.I."/>
        </authorList>
    </citation>
    <scope>NUCLEOTIDE SEQUENCE</scope>
    <source>
        <tissue evidence="2">Shoot tissue taken approximately 20 cm above the soil surface</tissue>
    </source>
</reference>
<reference evidence="2" key="1">
    <citation type="submission" date="2014-09" db="EMBL/GenBank/DDBJ databases">
        <authorList>
            <person name="Magalhaes I.L.F."/>
            <person name="Oliveira U."/>
            <person name="Santos F.R."/>
            <person name="Vidigal T.H.D.A."/>
            <person name="Brescovit A.D."/>
            <person name="Santos A.J."/>
        </authorList>
    </citation>
    <scope>NUCLEOTIDE SEQUENCE</scope>
    <source>
        <tissue evidence="2">Shoot tissue taken approximately 20 cm above the soil surface</tissue>
    </source>
</reference>
<sequence>MISMHIVNTLFLVGVCHLVVCHKEREKVCSIYFVSPNSSEPRHGNLSLLLYKCTSDVPFSFTGF</sequence>
<name>A0A0A9GJ80_ARUDO</name>
<evidence type="ECO:0008006" key="3">
    <source>
        <dbReference type="Google" id="ProtNLM"/>
    </source>
</evidence>
<feature type="signal peptide" evidence="1">
    <location>
        <begin position="1"/>
        <end position="21"/>
    </location>
</feature>
<evidence type="ECO:0000256" key="1">
    <source>
        <dbReference type="SAM" id="SignalP"/>
    </source>
</evidence>
<dbReference type="EMBL" id="GBRH01174407">
    <property type="protein sequence ID" value="JAE23489.1"/>
    <property type="molecule type" value="Transcribed_RNA"/>
</dbReference>
<dbReference type="AlphaFoldDB" id="A0A0A9GJ80"/>
<protein>
    <recommendedName>
        <fullName evidence="3">Secreted protein</fullName>
    </recommendedName>
</protein>
<evidence type="ECO:0000313" key="2">
    <source>
        <dbReference type="EMBL" id="JAE23489.1"/>
    </source>
</evidence>
<accession>A0A0A9GJ80</accession>